<feature type="compositionally biased region" description="Gly residues" evidence="1">
    <location>
        <begin position="214"/>
        <end position="225"/>
    </location>
</feature>
<accession>A0A813BU75</accession>
<feature type="compositionally biased region" description="Low complexity" evidence="1">
    <location>
        <begin position="261"/>
        <end position="275"/>
    </location>
</feature>
<feature type="region of interest" description="Disordered" evidence="1">
    <location>
        <begin position="255"/>
        <end position="291"/>
    </location>
</feature>
<organism evidence="2 3">
    <name type="scientific">Symbiodinium necroappetens</name>
    <dbReference type="NCBI Taxonomy" id="1628268"/>
    <lineage>
        <taxon>Eukaryota</taxon>
        <taxon>Sar</taxon>
        <taxon>Alveolata</taxon>
        <taxon>Dinophyceae</taxon>
        <taxon>Suessiales</taxon>
        <taxon>Symbiodiniaceae</taxon>
        <taxon>Symbiodinium</taxon>
    </lineage>
</organism>
<feature type="region of interest" description="Disordered" evidence="1">
    <location>
        <begin position="180"/>
        <end position="228"/>
    </location>
</feature>
<proteinExistence type="predicted"/>
<evidence type="ECO:0000313" key="3">
    <source>
        <dbReference type="Proteomes" id="UP000601435"/>
    </source>
</evidence>
<dbReference type="OrthoDB" id="467024at2759"/>
<sequence>MAVGLDAKDVEALEKVGVNSLAKVAFMTSYTPGSGDDKDLIAAFESALGSPPSVGQKSSFRKLRSETKVEVRADTSTELLLQLALQRRGIAMEMANILDYHVHYHWVERLLSARLDSHPATHLQPTLDQCQQADRKLWQLLGESTRSGIQLKAGGRPLDGIFEKTWQSPEVLHLLQPMPRAAGSSASNQVTPPPKFHGAGPYERPNKGTRKGTGKGNKGGKGGGKVPSALSGCRSCTNAGENICFGYGLKTCRETVTRGEPSSSQSSTQSRASPDSPGPPFAAQQDLPAEN</sequence>
<name>A0A813BU75_9DINO</name>
<gene>
    <name evidence="2" type="primary">SLC24A2</name>
    <name evidence="2" type="ORF">SNEC2469_LOCUS31336</name>
</gene>
<protein>
    <submittedName>
        <fullName evidence="2">SLC24A2 protein</fullName>
    </submittedName>
</protein>
<evidence type="ECO:0000313" key="2">
    <source>
        <dbReference type="EMBL" id="CAE7915198.1"/>
    </source>
</evidence>
<evidence type="ECO:0000256" key="1">
    <source>
        <dbReference type="SAM" id="MobiDB-lite"/>
    </source>
</evidence>
<keyword evidence="3" id="KW-1185">Reference proteome</keyword>
<comment type="caution">
    <text evidence="2">The sequence shown here is derived from an EMBL/GenBank/DDBJ whole genome shotgun (WGS) entry which is preliminary data.</text>
</comment>
<dbReference type="Proteomes" id="UP000601435">
    <property type="component" value="Unassembled WGS sequence"/>
</dbReference>
<dbReference type="EMBL" id="CAJNJA010075556">
    <property type="protein sequence ID" value="CAE7915198.1"/>
    <property type="molecule type" value="Genomic_DNA"/>
</dbReference>
<feature type="non-terminal residue" evidence="2">
    <location>
        <position position="1"/>
    </location>
</feature>
<dbReference type="AlphaFoldDB" id="A0A813BU75"/>
<reference evidence="2" key="1">
    <citation type="submission" date="2021-02" db="EMBL/GenBank/DDBJ databases">
        <authorList>
            <person name="Dougan E. K."/>
            <person name="Rhodes N."/>
            <person name="Thang M."/>
            <person name="Chan C."/>
        </authorList>
    </citation>
    <scope>NUCLEOTIDE SEQUENCE</scope>
</reference>